<keyword evidence="3" id="KW-1185">Reference proteome</keyword>
<dbReference type="AlphaFoldDB" id="A0A0D2LZL4"/>
<gene>
    <name evidence="2" type="ORF">HYPSUDRAFT_295763</name>
</gene>
<organism evidence="2 3">
    <name type="scientific">Hypholoma sublateritium (strain FD-334 SS-4)</name>
    <dbReference type="NCBI Taxonomy" id="945553"/>
    <lineage>
        <taxon>Eukaryota</taxon>
        <taxon>Fungi</taxon>
        <taxon>Dikarya</taxon>
        <taxon>Basidiomycota</taxon>
        <taxon>Agaricomycotina</taxon>
        <taxon>Agaricomycetes</taxon>
        <taxon>Agaricomycetidae</taxon>
        <taxon>Agaricales</taxon>
        <taxon>Agaricineae</taxon>
        <taxon>Strophariaceae</taxon>
        <taxon>Hypholoma</taxon>
    </lineage>
</organism>
<evidence type="ECO:0000256" key="1">
    <source>
        <dbReference type="SAM" id="Phobius"/>
    </source>
</evidence>
<feature type="transmembrane region" description="Helical" evidence="1">
    <location>
        <begin position="45"/>
        <end position="63"/>
    </location>
</feature>
<reference evidence="3" key="1">
    <citation type="submission" date="2014-04" db="EMBL/GenBank/DDBJ databases">
        <title>Evolutionary Origins and Diversification of the Mycorrhizal Mutualists.</title>
        <authorList>
            <consortium name="DOE Joint Genome Institute"/>
            <consortium name="Mycorrhizal Genomics Consortium"/>
            <person name="Kohler A."/>
            <person name="Kuo A."/>
            <person name="Nagy L.G."/>
            <person name="Floudas D."/>
            <person name="Copeland A."/>
            <person name="Barry K.W."/>
            <person name="Cichocki N."/>
            <person name="Veneault-Fourrey C."/>
            <person name="LaButti K."/>
            <person name="Lindquist E.A."/>
            <person name="Lipzen A."/>
            <person name="Lundell T."/>
            <person name="Morin E."/>
            <person name="Murat C."/>
            <person name="Riley R."/>
            <person name="Ohm R."/>
            <person name="Sun H."/>
            <person name="Tunlid A."/>
            <person name="Henrissat B."/>
            <person name="Grigoriev I.V."/>
            <person name="Hibbett D.S."/>
            <person name="Martin F."/>
        </authorList>
    </citation>
    <scope>NUCLEOTIDE SEQUENCE [LARGE SCALE GENOMIC DNA]</scope>
    <source>
        <strain evidence="3">FD-334 SS-4</strain>
    </source>
</reference>
<evidence type="ECO:0000313" key="3">
    <source>
        <dbReference type="Proteomes" id="UP000054270"/>
    </source>
</evidence>
<evidence type="ECO:0000313" key="2">
    <source>
        <dbReference type="EMBL" id="KJA16353.1"/>
    </source>
</evidence>
<sequence>MRFPRWVCSFPVPANSIYVPTPAEIERSSGRMCMRYPPHRTPRPVLALTVSAGACLNWTALFLLDIIHHTLPLRLSSLCCLFLSGLAFTFKHPGVFPLIYYVIRSALRLWNARPHLT</sequence>
<proteinExistence type="predicted"/>
<keyword evidence="1" id="KW-0812">Transmembrane</keyword>
<feature type="transmembrane region" description="Helical" evidence="1">
    <location>
        <begin position="75"/>
        <end position="103"/>
    </location>
</feature>
<name>A0A0D2LZL4_HYPSF</name>
<protein>
    <submittedName>
        <fullName evidence="2">Uncharacterized protein</fullName>
    </submittedName>
</protein>
<dbReference type="Proteomes" id="UP000054270">
    <property type="component" value="Unassembled WGS sequence"/>
</dbReference>
<dbReference type="EMBL" id="KN817623">
    <property type="protein sequence ID" value="KJA16353.1"/>
    <property type="molecule type" value="Genomic_DNA"/>
</dbReference>
<keyword evidence="1" id="KW-1133">Transmembrane helix</keyword>
<accession>A0A0D2LZL4</accession>
<keyword evidence="1" id="KW-0472">Membrane</keyword>